<accession>A0AA40BY11</accession>
<name>A0AA40BY11_9PEZI</name>
<reference evidence="1" key="1">
    <citation type="submission" date="2023-06" db="EMBL/GenBank/DDBJ databases">
        <title>Genome-scale phylogeny and comparative genomics of the fungal order Sordariales.</title>
        <authorList>
            <consortium name="Lawrence Berkeley National Laboratory"/>
            <person name="Hensen N."/>
            <person name="Bonometti L."/>
            <person name="Westerberg I."/>
            <person name="Brannstrom I.O."/>
            <person name="Guillou S."/>
            <person name="Cros-Aarteil S."/>
            <person name="Calhoun S."/>
            <person name="Haridas S."/>
            <person name="Kuo A."/>
            <person name="Mondo S."/>
            <person name="Pangilinan J."/>
            <person name="Riley R."/>
            <person name="Labutti K."/>
            <person name="Andreopoulos B."/>
            <person name="Lipzen A."/>
            <person name="Chen C."/>
            <person name="Yanf M."/>
            <person name="Daum C."/>
            <person name="Ng V."/>
            <person name="Clum A."/>
            <person name="Steindorff A."/>
            <person name="Ohm R."/>
            <person name="Martin F."/>
            <person name="Silar P."/>
            <person name="Natvig D."/>
            <person name="Lalanne C."/>
            <person name="Gautier V."/>
            <person name="Ament-Velasquez S.L."/>
            <person name="Kruys A."/>
            <person name="Hutchinson M.I."/>
            <person name="Powell A.J."/>
            <person name="Barry K."/>
            <person name="Miller A.N."/>
            <person name="Grigoriev I.V."/>
            <person name="Debuchy R."/>
            <person name="Gladieux P."/>
            <person name="Thoren M.H."/>
            <person name="Johannesson H."/>
        </authorList>
    </citation>
    <scope>NUCLEOTIDE SEQUENCE</scope>
    <source>
        <strain evidence="1">CBS 606.72</strain>
    </source>
</reference>
<dbReference type="EMBL" id="JAULSU010000005">
    <property type="protein sequence ID" value="KAK0617753.1"/>
    <property type="molecule type" value="Genomic_DNA"/>
</dbReference>
<dbReference type="AlphaFoldDB" id="A0AA40BY11"/>
<keyword evidence="2" id="KW-1185">Reference proteome</keyword>
<dbReference type="InterPro" id="IPR025444">
    <property type="entry name" value="Monooxy_af470"/>
</dbReference>
<comment type="caution">
    <text evidence="1">The sequence shown here is derived from an EMBL/GenBank/DDBJ whole genome shotgun (WGS) entry which is preliminary data.</text>
</comment>
<dbReference type="Pfam" id="PF13826">
    <property type="entry name" value="Monooxy_af470-like"/>
    <property type="match status" value="1"/>
</dbReference>
<sequence>MADNEIKGIFSPRKDRFPIPSGSDAAFFKDSFSLRTILLLGATAQAGLTLILPPRYALLPTAFLILHTIASTVHSVVTFPSTPPSPSGSSPTDTIPGRASVFLPSPQPSSTSSIYSPTEKQGLAVLHLGVRFSHPLGLFAPGVREIGAHFKTCNDAVLDSAKPYGCIGYSSWRGTTDDTNNTMVNIYYFRHIQGLNDFAHGDVHRKAWEWYERECTRAGKKGKGKGYAYIGVFHEAFEVDKGGWETIAVNMPPTLLGAGSVPVKVDKGEKVWVSPLVEAKGRMFKGQWDRMGRGGGKGE</sequence>
<gene>
    <name evidence="1" type="ORF">B0T14DRAFT_569231</name>
</gene>
<organism evidence="1 2">
    <name type="scientific">Immersiella caudata</name>
    <dbReference type="NCBI Taxonomy" id="314043"/>
    <lineage>
        <taxon>Eukaryota</taxon>
        <taxon>Fungi</taxon>
        <taxon>Dikarya</taxon>
        <taxon>Ascomycota</taxon>
        <taxon>Pezizomycotina</taxon>
        <taxon>Sordariomycetes</taxon>
        <taxon>Sordariomycetidae</taxon>
        <taxon>Sordariales</taxon>
        <taxon>Lasiosphaeriaceae</taxon>
        <taxon>Immersiella</taxon>
    </lineage>
</organism>
<dbReference type="InterPro" id="IPR011008">
    <property type="entry name" value="Dimeric_a/b-barrel"/>
</dbReference>
<evidence type="ECO:0000313" key="1">
    <source>
        <dbReference type="EMBL" id="KAK0617753.1"/>
    </source>
</evidence>
<protein>
    <submittedName>
        <fullName evidence="1">Uncharacterized protein</fullName>
    </submittedName>
</protein>
<evidence type="ECO:0000313" key="2">
    <source>
        <dbReference type="Proteomes" id="UP001175000"/>
    </source>
</evidence>
<dbReference type="SUPFAM" id="SSF54909">
    <property type="entry name" value="Dimeric alpha+beta barrel"/>
    <property type="match status" value="1"/>
</dbReference>
<dbReference type="Proteomes" id="UP001175000">
    <property type="component" value="Unassembled WGS sequence"/>
</dbReference>
<proteinExistence type="predicted"/>